<protein>
    <submittedName>
        <fullName evidence="2">CAZy families GH77 protein</fullName>
    </submittedName>
</protein>
<dbReference type="EMBL" id="KF127660">
    <property type="protein sequence ID" value="AIA95019.1"/>
    <property type="molecule type" value="Genomic_DNA"/>
</dbReference>
<reference evidence="2" key="1">
    <citation type="journal article" date="2013" name="Environ. Microbiol.">
        <title>Seasonally variable intestinal metagenomes of the red palm weevil (Rhynchophorus ferrugineus).</title>
        <authorList>
            <person name="Jia S."/>
            <person name="Zhang X."/>
            <person name="Zhang G."/>
            <person name="Yin A."/>
            <person name="Zhang S."/>
            <person name="Li F."/>
            <person name="Wang L."/>
            <person name="Zhao D."/>
            <person name="Yun Q."/>
            <person name="Tala"/>
            <person name="Wang J."/>
            <person name="Sun G."/>
            <person name="Baabdullah M."/>
            <person name="Yu X."/>
            <person name="Hu S."/>
            <person name="Al-Mssallem I.S."/>
            <person name="Yu J."/>
        </authorList>
    </citation>
    <scope>NUCLEOTIDE SEQUENCE</scope>
</reference>
<feature type="region of interest" description="Disordered" evidence="1">
    <location>
        <begin position="1"/>
        <end position="21"/>
    </location>
</feature>
<dbReference type="AlphaFoldDB" id="A0A060CIH4"/>
<evidence type="ECO:0000256" key="1">
    <source>
        <dbReference type="SAM" id="MobiDB-lite"/>
    </source>
</evidence>
<name>A0A060CIH4_9MICC</name>
<proteinExistence type="predicted"/>
<feature type="non-terminal residue" evidence="2">
    <location>
        <position position="85"/>
    </location>
</feature>
<evidence type="ECO:0000313" key="2">
    <source>
        <dbReference type="EMBL" id="AIA95019.1"/>
    </source>
</evidence>
<organism evidence="2">
    <name type="scientific">uncultured Kocuria sp</name>
    <dbReference type="NCBI Taxonomy" id="259305"/>
    <lineage>
        <taxon>Bacteria</taxon>
        <taxon>Bacillati</taxon>
        <taxon>Actinomycetota</taxon>
        <taxon>Actinomycetes</taxon>
        <taxon>Micrococcales</taxon>
        <taxon>Micrococcaceae</taxon>
        <taxon>Kocuria</taxon>
        <taxon>environmental samples</taxon>
    </lineage>
</organism>
<accession>A0A060CIH4</accession>
<sequence length="85" mass="9431">MHGRLGYRRMQMEKGSPMTELPSESLQALAAAHGVATDFWTFDGQHRDVSAATVRAVLTALGVPHGDDDTNWRQLAALDEAPWRR</sequence>